<dbReference type="PANTHER" id="PTHR47505:SF1">
    <property type="entry name" value="DNA UTILIZATION PROTEIN YHGH"/>
    <property type="match status" value="1"/>
</dbReference>
<organism evidence="3 4">
    <name type="scientific">Pseudolysinimonas kribbensis</name>
    <dbReference type="NCBI Taxonomy" id="433641"/>
    <lineage>
        <taxon>Bacteria</taxon>
        <taxon>Bacillati</taxon>
        <taxon>Actinomycetota</taxon>
        <taxon>Actinomycetes</taxon>
        <taxon>Micrococcales</taxon>
        <taxon>Microbacteriaceae</taxon>
        <taxon>Pseudolysinimonas</taxon>
    </lineage>
</organism>
<keyword evidence="4" id="KW-1185">Reference proteome</keyword>
<dbReference type="RefSeq" id="WP_284253184.1">
    <property type="nucleotide sequence ID" value="NZ_BAAAQO010000003.1"/>
</dbReference>
<dbReference type="PANTHER" id="PTHR47505">
    <property type="entry name" value="DNA UTILIZATION PROTEIN YHGH"/>
    <property type="match status" value="1"/>
</dbReference>
<dbReference type="InterPro" id="IPR029057">
    <property type="entry name" value="PRTase-like"/>
</dbReference>
<dbReference type="Pfam" id="PF00156">
    <property type="entry name" value="Pribosyltran"/>
    <property type="match status" value="1"/>
</dbReference>
<comment type="similarity">
    <text evidence="1">Belongs to the ComF/GntX family.</text>
</comment>
<gene>
    <name evidence="3" type="ORF">GCM10025881_10150</name>
</gene>
<comment type="caution">
    <text evidence="3">The sequence shown here is derived from an EMBL/GenBank/DDBJ whole genome shotgun (WGS) entry which is preliminary data.</text>
</comment>
<dbReference type="SUPFAM" id="SSF53271">
    <property type="entry name" value="PRTase-like"/>
    <property type="match status" value="1"/>
</dbReference>
<dbReference type="InterPro" id="IPR000836">
    <property type="entry name" value="PRTase_dom"/>
</dbReference>
<evidence type="ECO:0000313" key="3">
    <source>
        <dbReference type="EMBL" id="GMA94191.1"/>
    </source>
</evidence>
<sequence length="238" mass="24093">MPETPLRAALLDAAALLLPVVCAGCGADDRALCGACIAALAPVPRRRVLADGTAVLAGLGYEGIAREVIVAMKSDRPGLAGRLAPALIAAVAAARAEAVEGGAADGVLELCAVPSTRRARRRRGYDPVRRTLAAAGFRVAPVFRAARPHPAQKTLSATARGSHLAGVFVARGPLDGRRFLLVDDVVTTGATLMAAADALREAGAQVLAYAAIASTPRRVAGFGGDAATTHRNPSGPAG</sequence>
<accession>A0ABQ6K5X8</accession>
<dbReference type="Gene3D" id="3.40.50.2020">
    <property type="match status" value="1"/>
</dbReference>
<evidence type="ECO:0000259" key="2">
    <source>
        <dbReference type="Pfam" id="PF00156"/>
    </source>
</evidence>
<dbReference type="CDD" id="cd06223">
    <property type="entry name" value="PRTases_typeI"/>
    <property type="match status" value="1"/>
</dbReference>
<evidence type="ECO:0000256" key="1">
    <source>
        <dbReference type="ARBA" id="ARBA00008007"/>
    </source>
</evidence>
<name>A0ABQ6K5X8_9MICO</name>
<feature type="domain" description="Phosphoribosyltransferase" evidence="2">
    <location>
        <begin position="171"/>
        <end position="216"/>
    </location>
</feature>
<dbReference type="InterPro" id="IPR051910">
    <property type="entry name" value="ComF/GntX_DNA_util-trans"/>
</dbReference>
<reference evidence="4" key="1">
    <citation type="journal article" date="2019" name="Int. J. Syst. Evol. Microbiol.">
        <title>The Global Catalogue of Microorganisms (GCM) 10K type strain sequencing project: providing services to taxonomists for standard genome sequencing and annotation.</title>
        <authorList>
            <consortium name="The Broad Institute Genomics Platform"/>
            <consortium name="The Broad Institute Genome Sequencing Center for Infectious Disease"/>
            <person name="Wu L."/>
            <person name="Ma J."/>
        </authorList>
    </citation>
    <scope>NUCLEOTIDE SEQUENCE [LARGE SCALE GENOMIC DNA]</scope>
    <source>
        <strain evidence="4">NBRC 108894</strain>
    </source>
</reference>
<evidence type="ECO:0000313" key="4">
    <source>
        <dbReference type="Proteomes" id="UP001157034"/>
    </source>
</evidence>
<protein>
    <recommendedName>
        <fullName evidence="2">Phosphoribosyltransferase domain-containing protein</fullName>
    </recommendedName>
</protein>
<dbReference type="Proteomes" id="UP001157034">
    <property type="component" value="Unassembled WGS sequence"/>
</dbReference>
<proteinExistence type="inferred from homology"/>
<dbReference type="EMBL" id="BSVB01000001">
    <property type="protein sequence ID" value="GMA94191.1"/>
    <property type="molecule type" value="Genomic_DNA"/>
</dbReference>